<evidence type="ECO:0008006" key="3">
    <source>
        <dbReference type="Google" id="ProtNLM"/>
    </source>
</evidence>
<accession>A0A0F5V7T5</accession>
<comment type="caution">
    <text evidence="1">The sequence shown here is derived from an EMBL/GenBank/DDBJ whole genome shotgun (WGS) entry which is preliminary data.</text>
</comment>
<dbReference type="PANTHER" id="PTHR30348:SF9">
    <property type="entry name" value="UPF0759 PROTEIN YECE"/>
    <property type="match status" value="1"/>
</dbReference>
<dbReference type="SUPFAM" id="SSF117396">
    <property type="entry name" value="TM1631-like"/>
    <property type="match status" value="1"/>
</dbReference>
<protein>
    <recommendedName>
        <fullName evidence="3">DUF72 domain-containing protein</fullName>
    </recommendedName>
</protein>
<name>A0A0F5V7T5_9GAMM</name>
<evidence type="ECO:0000313" key="2">
    <source>
        <dbReference type="Proteomes" id="UP000033633"/>
    </source>
</evidence>
<sequence length="291" mass="32637">MPFASPLKIGMAMWSHAPWQRSLYGRGCPSTDRLSRYAETFSTVEGNTTFYATPKPATVQNWADATPDDFRFTFKLPKTITHQYKLMHCQGQLGEFFHVMAPVAEKTGIWKIQLPASFGPAELPALSAFLKQLPSELTVGVEVRHPAFFSKGEEEKALNRLLIEHQANRIIMDTRPVFSAPATSEAVIDAHQKKPRVPVHAIATAMHPVVRFIGHPELDANDPFFANWLQRLPLWLSEGRQPYLFIHTPDNDFAPELAVRLHRQLAQQLAGTAQTLPELKLPQGGDQVSLL</sequence>
<dbReference type="InterPro" id="IPR036520">
    <property type="entry name" value="UPF0759_sf"/>
</dbReference>
<reference evidence="1 2" key="1">
    <citation type="submission" date="2014-12" db="EMBL/GenBank/DDBJ databases">
        <title>Mercury Reductase activity and rhizosphere competence traits in the genome of root associated Photobacterium halotolerans MELD1.</title>
        <authorList>
            <person name="Mathew D.C."/>
            <person name="Huang C.-C."/>
        </authorList>
    </citation>
    <scope>NUCLEOTIDE SEQUENCE [LARGE SCALE GENOMIC DNA]</scope>
    <source>
        <strain evidence="1 2">MELD1</strain>
    </source>
</reference>
<dbReference type="PATRIC" id="fig|265726.11.peg.2765"/>
<dbReference type="Gene3D" id="3.20.20.410">
    <property type="entry name" value="Protein of unknown function UPF0759"/>
    <property type="match status" value="1"/>
</dbReference>
<dbReference type="STRING" id="265726.KY46_19825"/>
<dbReference type="AlphaFoldDB" id="A0A0F5V7T5"/>
<dbReference type="PANTHER" id="PTHR30348">
    <property type="entry name" value="UNCHARACTERIZED PROTEIN YECE"/>
    <property type="match status" value="1"/>
</dbReference>
<dbReference type="InterPro" id="IPR002763">
    <property type="entry name" value="DUF72"/>
</dbReference>
<keyword evidence="2" id="KW-1185">Reference proteome</keyword>
<dbReference type="RefSeq" id="WP_046222325.1">
    <property type="nucleotide sequence ID" value="NZ_JWYV01000024.1"/>
</dbReference>
<evidence type="ECO:0000313" key="1">
    <source>
        <dbReference type="EMBL" id="KKC98183.1"/>
    </source>
</evidence>
<gene>
    <name evidence="1" type="ORF">KY46_19825</name>
</gene>
<dbReference type="EMBL" id="JWYV01000024">
    <property type="protein sequence ID" value="KKC98183.1"/>
    <property type="molecule type" value="Genomic_DNA"/>
</dbReference>
<proteinExistence type="predicted"/>
<dbReference type="Pfam" id="PF01904">
    <property type="entry name" value="DUF72"/>
    <property type="match status" value="1"/>
</dbReference>
<dbReference type="Proteomes" id="UP000033633">
    <property type="component" value="Unassembled WGS sequence"/>
</dbReference>
<organism evidence="1 2">
    <name type="scientific">Photobacterium halotolerans</name>
    <dbReference type="NCBI Taxonomy" id="265726"/>
    <lineage>
        <taxon>Bacteria</taxon>
        <taxon>Pseudomonadati</taxon>
        <taxon>Pseudomonadota</taxon>
        <taxon>Gammaproteobacteria</taxon>
        <taxon>Vibrionales</taxon>
        <taxon>Vibrionaceae</taxon>
        <taxon>Photobacterium</taxon>
    </lineage>
</organism>